<gene>
    <name evidence="6" type="ORF">GCM10009850_010940</name>
</gene>
<evidence type="ECO:0000313" key="6">
    <source>
        <dbReference type="EMBL" id="GAA2205636.1"/>
    </source>
</evidence>
<dbReference type="PRINTS" id="PR00502">
    <property type="entry name" value="NUDIXFAMILY"/>
</dbReference>
<sequence length="164" mass="18268">MRAAVQDARRAEIELDNARAWLETAMKGPMDPLGAEAWVFDEAFQHVLLVKHRRRGWVPPGGRVEPGESPREAARRELAEETGISADLLDAPAAVTVRSYHPDLSVTLGLSYGAVVRRSVRLVEESGQPVAWVPLSEDWEGAFPQDRPHIRAYARRLSDGPHPY</sequence>
<protein>
    <recommendedName>
        <fullName evidence="5">Nudix hydrolase domain-containing protein</fullName>
    </recommendedName>
</protein>
<evidence type="ECO:0000256" key="3">
    <source>
        <dbReference type="ARBA" id="ARBA00022801"/>
    </source>
</evidence>
<name>A0ABP5P1A9_9ACTN</name>
<dbReference type="Proteomes" id="UP001499843">
    <property type="component" value="Unassembled WGS sequence"/>
</dbReference>
<proteinExistence type="inferred from homology"/>
<dbReference type="PROSITE" id="PS51462">
    <property type="entry name" value="NUDIX"/>
    <property type="match status" value="1"/>
</dbReference>
<comment type="caution">
    <text evidence="6">The sequence shown here is derived from an EMBL/GenBank/DDBJ whole genome shotgun (WGS) entry which is preliminary data.</text>
</comment>
<feature type="domain" description="Nudix hydrolase" evidence="5">
    <location>
        <begin position="30"/>
        <end position="159"/>
    </location>
</feature>
<evidence type="ECO:0000256" key="2">
    <source>
        <dbReference type="ARBA" id="ARBA00005582"/>
    </source>
</evidence>
<keyword evidence="7" id="KW-1185">Reference proteome</keyword>
<reference evidence="7" key="1">
    <citation type="journal article" date="2019" name="Int. J. Syst. Evol. Microbiol.">
        <title>The Global Catalogue of Microorganisms (GCM) 10K type strain sequencing project: providing services to taxonomists for standard genome sequencing and annotation.</title>
        <authorList>
            <consortium name="The Broad Institute Genomics Platform"/>
            <consortium name="The Broad Institute Genome Sequencing Center for Infectious Disease"/>
            <person name="Wu L."/>
            <person name="Ma J."/>
        </authorList>
    </citation>
    <scope>NUCLEOTIDE SEQUENCE [LARGE SCALE GENOMIC DNA]</scope>
    <source>
        <strain evidence="7">JCM 16114</strain>
    </source>
</reference>
<dbReference type="PANTHER" id="PTHR43046">
    <property type="entry name" value="GDP-MANNOSE MANNOSYL HYDROLASE"/>
    <property type="match status" value="1"/>
</dbReference>
<dbReference type="SUPFAM" id="SSF55811">
    <property type="entry name" value="Nudix"/>
    <property type="match status" value="1"/>
</dbReference>
<comment type="similarity">
    <text evidence="2 4">Belongs to the Nudix hydrolase family.</text>
</comment>
<dbReference type="PROSITE" id="PS00893">
    <property type="entry name" value="NUDIX_BOX"/>
    <property type="match status" value="1"/>
</dbReference>
<dbReference type="InterPro" id="IPR015797">
    <property type="entry name" value="NUDIX_hydrolase-like_dom_sf"/>
</dbReference>
<dbReference type="PANTHER" id="PTHR43046:SF16">
    <property type="entry name" value="ADP-RIBOSE PYROPHOSPHATASE YJHB-RELATED"/>
    <property type="match status" value="1"/>
</dbReference>
<evidence type="ECO:0000259" key="5">
    <source>
        <dbReference type="PROSITE" id="PS51462"/>
    </source>
</evidence>
<dbReference type="Gene3D" id="3.90.79.10">
    <property type="entry name" value="Nucleoside Triphosphate Pyrophosphohydrolase"/>
    <property type="match status" value="1"/>
</dbReference>
<evidence type="ECO:0000256" key="1">
    <source>
        <dbReference type="ARBA" id="ARBA00001946"/>
    </source>
</evidence>
<organism evidence="6 7">
    <name type="scientific">Nonomuraea monospora</name>
    <dbReference type="NCBI Taxonomy" id="568818"/>
    <lineage>
        <taxon>Bacteria</taxon>
        <taxon>Bacillati</taxon>
        <taxon>Actinomycetota</taxon>
        <taxon>Actinomycetes</taxon>
        <taxon>Streptosporangiales</taxon>
        <taxon>Streptosporangiaceae</taxon>
        <taxon>Nonomuraea</taxon>
    </lineage>
</organism>
<accession>A0ABP5P1A9</accession>
<dbReference type="Pfam" id="PF00293">
    <property type="entry name" value="NUDIX"/>
    <property type="match status" value="1"/>
</dbReference>
<evidence type="ECO:0000256" key="4">
    <source>
        <dbReference type="RuleBase" id="RU003476"/>
    </source>
</evidence>
<dbReference type="InterPro" id="IPR020476">
    <property type="entry name" value="Nudix_hydrolase"/>
</dbReference>
<evidence type="ECO:0000313" key="7">
    <source>
        <dbReference type="Proteomes" id="UP001499843"/>
    </source>
</evidence>
<dbReference type="InterPro" id="IPR020084">
    <property type="entry name" value="NUDIX_hydrolase_CS"/>
</dbReference>
<dbReference type="EMBL" id="BAAAQX010000002">
    <property type="protein sequence ID" value="GAA2205636.1"/>
    <property type="molecule type" value="Genomic_DNA"/>
</dbReference>
<keyword evidence="3 4" id="KW-0378">Hydrolase</keyword>
<comment type="cofactor">
    <cofactor evidence="1">
        <name>Mg(2+)</name>
        <dbReference type="ChEBI" id="CHEBI:18420"/>
    </cofactor>
</comment>
<dbReference type="InterPro" id="IPR000086">
    <property type="entry name" value="NUDIX_hydrolase_dom"/>
</dbReference>